<organism evidence="3 6">
    <name type="scientific">Methanohalophilus portucalensis FDF-1</name>
    <dbReference type="NCBI Taxonomy" id="523843"/>
    <lineage>
        <taxon>Archaea</taxon>
        <taxon>Methanobacteriati</taxon>
        <taxon>Methanobacteriota</taxon>
        <taxon>Stenosarchaea group</taxon>
        <taxon>Methanomicrobia</taxon>
        <taxon>Methanosarcinales</taxon>
        <taxon>Methanosarcinaceae</taxon>
        <taxon>Methanohalophilus</taxon>
    </lineage>
</organism>
<protein>
    <submittedName>
        <fullName evidence="4">ACT domain-containing protein</fullName>
    </submittedName>
</protein>
<dbReference type="PIRSF" id="PIRSF008459">
    <property type="entry name" value="UCP008459"/>
    <property type="match status" value="1"/>
</dbReference>
<reference evidence="3 6" key="1">
    <citation type="submission" date="2014-12" db="EMBL/GenBank/DDBJ databases">
        <title>The genome sequence of Methanohalophilus portucalensis strain FDF1.</title>
        <authorList>
            <person name="Lai M.-C."/>
            <person name="Lai S.-J."/>
        </authorList>
    </citation>
    <scope>NUCLEOTIDE SEQUENCE [LARGE SCALE GENOMIC DNA]</scope>
    <source>
        <strain evidence="3 6">FDF-1</strain>
    </source>
</reference>
<evidence type="ECO:0000313" key="3">
    <source>
        <dbReference type="EMBL" id="OJH50106.1"/>
    </source>
</evidence>
<keyword evidence="7" id="KW-1185">Reference proteome</keyword>
<dbReference type="EMBL" id="RJJH01000001">
    <property type="protein sequence ID" value="RNI13108.1"/>
    <property type="molecule type" value="Genomic_DNA"/>
</dbReference>
<dbReference type="InterPro" id="IPR049447">
    <property type="entry name" value="A9CJY8-like_N"/>
</dbReference>
<dbReference type="Proteomes" id="UP000278252">
    <property type="component" value="Unassembled WGS sequence"/>
</dbReference>
<dbReference type="EMBL" id="FXBN01000001">
    <property type="protein sequence ID" value="SMH31415.1"/>
    <property type="molecule type" value="Genomic_DNA"/>
</dbReference>
<proteinExistence type="predicted"/>
<dbReference type="PANTHER" id="PTHR31131">
    <property type="entry name" value="CHROMOSOME 1, WHOLE GENOME SHOTGUN SEQUENCE"/>
    <property type="match status" value="1"/>
</dbReference>
<reference evidence="7" key="3">
    <citation type="submission" date="2017-04" db="EMBL/GenBank/DDBJ databases">
        <authorList>
            <person name="Varghese N."/>
            <person name="Submissions S."/>
        </authorList>
    </citation>
    <scope>NUCLEOTIDE SEQUENCE [LARGE SCALE GENOMIC DNA]</scope>
    <source>
        <strain evidence="7">FDF-1</strain>
    </source>
</reference>
<feature type="domain" description="A9CJY8-like N-terminal" evidence="2">
    <location>
        <begin position="16"/>
        <end position="60"/>
    </location>
</feature>
<dbReference type="STRING" id="523843.SAMN06264941_0447"/>
<evidence type="ECO:0000259" key="2">
    <source>
        <dbReference type="Pfam" id="PF21631"/>
    </source>
</evidence>
<dbReference type="InterPro" id="IPR045865">
    <property type="entry name" value="ACT-like_dom_sf"/>
</dbReference>
<evidence type="ECO:0000313" key="8">
    <source>
        <dbReference type="Proteomes" id="UP000278252"/>
    </source>
</evidence>
<feature type="domain" description="CASTOR ACT" evidence="1">
    <location>
        <begin position="63"/>
        <end position="124"/>
    </location>
</feature>
<name>A0A1L9C6J8_9EURY</name>
<dbReference type="InterPro" id="IPR051719">
    <property type="entry name" value="CASTOR_mTORC1"/>
</dbReference>
<dbReference type="Gene3D" id="3.30.2130.10">
    <property type="entry name" value="VC0802-like"/>
    <property type="match status" value="1"/>
</dbReference>
<dbReference type="RefSeq" id="WP_099816313.1">
    <property type="nucleotide sequence ID" value="NZ_FXBN01000001.1"/>
</dbReference>
<reference evidence="4 8" key="4">
    <citation type="submission" date="2018-10" db="EMBL/GenBank/DDBJ databases">
        <title>Cultivation of a novel Methanohalophilus strain from Kebrit Deep of the Red Sea and a genomic comparison of members of the genus Methanohalophilus.</title>
        <authorList>
            <person name="Guan Y."/>
            <person name="Ngugi D.K."/>
            <person name="Stingl U."/>
        </authorList>
    </citation>
    <scope>NUCLEOTIDE SEQUENCE [LARGE SCALE GENOMIC DNA]</scope>
    <source>
        <strain evidence="4 8">DSM 7471</strain>
    </source>
</reference>
<dbReference type="Pfam" id="PF13840">
    <property type="entry name" value="ACT_7"/>
    <property type="match status" value="1"/>
</dbReference>
<dbReference type="SUPFAM" id="SSF55021">
    <property type="entry name" value="ACT-like"/>
    <property type="match status" value="2"/>
</dbReference>
<evidence type="ECO:0000313" key="7">
    <source>
        <dbReference type="Proteomes" id="UP000193969"/>
    </source>
</evidence>
<dbReference type="PANTHER" id="PTHR31131:SF6">
    <property type="entry name" value="CASTOR ACT DOMAIN-CONTAINING PROTEIN"/>
    <property type="match status" value="1"/>
</dbReference>
<evidence type="ECO:0000313" key="4">
    <source>
        <dbReference type="EMBL" id="RNI13108.1"/>
    </source>
</evidence>
<gene>
    <name evidence="4" type="ORF">EFE41_00515</name>
    <name evidence="3" type="ORF">MPF_0901</name>
    <name evidence="5" type="ORF">SAMN06264941_0447</name>
</gene>
<dbReference type="InterPro" id="IPR016540">
    <property type="entry name" value="UCP008459"/>
</dbReference>
<dbReference type="Proteomes" id="UP000185713">
    <property type="component" value="Unassembled WGS sequence"/>
</dbReference>
<sequence length="132" mass="15111">MEKITQNSIGLVLIDEKFGICRLKANEKLPEWVISSSIFSITRTREELSVICPVNVIPENIECEINWNCFKVKGPLDFDQIGILSKISNTLYENEISIFVMSTYDTDYIFVKQKNCKAAFYALETAGMKIEK</sequence>
<evidence type="ECO:0000313" key="6">
    <source>
        <dbReference type="Proteomes" id="UP000185713"/>
    </source>
</evidence>
<reference evidence="5" key="2">
    <citation type="submission" date="2017-04" db="EMBL/GenBank/DDBJ databases">
        <authorList>
            <person name="Afonso C.L."/>
            <person name="Miller P.J."/>
            <person name="Scott M.A."/>
            <person name="Spackman E."/>
            <person name="Goraichik I."/>
            <person name="Dimitrov K.M."/>
            <person name="Suarez D.L."/>
            <person name="Swayne D.E."/>
        </authorList>
    </citation>
    <scope>NUCLEOTIDE SEQUENCE [LARGE SCALE GENOMIC DNA]</scope>
    <source>
        <strain evidence="5">FDF-1</strain>
    </source>
</reference>
<dbReference type="Pfam" id="PF21631">
    <property type="entry name" value="A9CJY8-like_N"/>
    <property type="match status" value="1"/>
</dbReference>
<evidence type="ECO:0000259" key="1">
    <source>
        <dbReference type="Pfam" id="PF13840"/>
    </source>
</evidence>
<dbReference type="AlphaFoldDB" id="A0A1L9C6J8"/>
<dbReference type="EMBL" id="JWTK01000002">
    <property type="protein sequence ID" value="OJH50106.1"/>
    <property type="molecule type" value="Genomic_DNA"/>
</dbReference>
<accession>A0A1L9C6J8</accession>
<dbReference type="InterPro" id="IPR027795">
    <property type="entry name" value="CASTOR_ACT_dom"/>
</dbReference>
<evidence type="ECO:0000313" key="5">
    <source>
        <dbReference type="EMBL" id="SMH31415.1"/>
    </source>
</evidence>
<dbReference type="Proteomes" id="UP000193969">
    <property type="component" value="Unassembled WGS sequence"/>
</dbReference>